<gene>
    <name evidence="1" type="ORF">FLAPXU55_02931</name>
</gene>
<dbReference type="SUPFAM" id="SSF48452">
    <property type="entry name" value="TPR-like"/>
    <property type="match status" value="1"/>
</dbReference>
<keyword evidence="2" id="KW-1185">Reference proteome</keyword>
<keyword evidence="1" id="KW-0449">Lipoprotein</keyword>
<organism evidence="1 2">
    <name type="scientific">Flavobacterium panici</name>
    <dbReference type="NCBI Taxonomy" id="2654843"/>
    <lineage>
        <taxon>Bacteria</taxon>
        <taxon>Pseudomonadati</taxon>
        <taxon>Bacteroidota</taxon>
        <taxon>Flavobacteriia</taxon>
        <taxon>Flavobacteriales</taxon>
        <taxon>Flavobacteriaceae</taxon>
        <taxon>Flavobacterium</taxon>
    </lineage>
</organism>
<dbReference type="AlphaFoldDB" id="A0A9N8J4T6"/>
<evidence type="ECO:0000313" key="2">
    <source>
        <dbReference type="Proteomes" id="UP000533639"/>
    </source>
</evidence>
<comment type="caution">
    <text evidence="1">The sequence shown here is derived from an EMBL/GenBank/DDBJ whole genome shotgun (WGS) entry which is preliminary data.</text>
</comment>
<dbReference type="EMBL" id="CAIJDE010000047">
    <property type="protein sequence ID" value="CAC9975222.1"/>
    <property type="molecule type" value="Genomic_DNA"/>
</dbReference>
<name>A0A9N8J4T6_9FLAO</name>
<protein>
    <submittedName>
        <fullName evidence="1">SusD/RagB family nutrient-binding outer membrane lipoprotein</fullName>
    </submittedName>
</protein>
<evidence type="ECO:0000313" key="1">
    <source>
        <dbReference type="EMBL" id="CAC9975222.1"/>
    </source>
</evidence>
<dbReference type="Pfam" id="PF12771">
    <property type="entry name" value="SusD-like_2"/>
    <property type="match status" value="1"/>
</dbReference>
<dbReference type="InterPro" id="IPR041662">
    <property type="entry name" value="SusD-like_2"/>
</dbReference>
<dbReference type="PROSITE" id="PS51257">
    <property type="entry name" value="PROKAR_LIPOPROTEIN"/>
    <property type="match status" value="1"/>
</dbReference>
<sequence length="507" mass="56306">MKFKQIIIAVLTLFTAVGCTENFDELEKDPVALSANPAGQLTFTQLCMSGDGFYQWRTNLIYSGGFVQHYAGAWNVTEFGSKFKKDDGYATALWRNGYQNELKNVVDILEKTSGDQSAVNMNAVAKIMRVMVAQRITDIYGDIPYSEAGLGFSKGIVTPRYDTQEEIYMSFFHDLEEAHNQLNANGGAVKGDLFYGGDITKWKKLANTLRLRLGMRISEIKPAEAEKQVKAALAAGVFTSNADNCIMKHLDATFNDDPASIDFRGNGLAYALVGNENGDHFSTLVIDFLRDNGDPRLPMYATPKTTSSLAWGAPLQPGETPYEGVKPGLFQWEVPMGASSTSGIQSYFKQKTTPFLHVSYSESQLLLAEAAFRGWVAGSATDYYKKGVEAGIKQLEIYGATPATQAAIDTYLNAKPLVAGQELKQISTQLWITYIFNSIEAYSNWRRTGFPVLIPITNPDSETNGVTPKRLYYPNDEMQKNEKNYKEALSRMGGTNDWLNKVWWDAN</sequence>
<dbReference type="Gene3D" id="1.25.40.390">
    <property type="match status" value="1"/>
</dbReference>
<dbReference type="InterPro" id="IPR011990">
    <property type="entry name" value="TPR-like_helical_dom_sf"/>
</dbReference>
<accession>A0A9N8J4T6</accession>
<dbReference type="RefSeq" id="WP_180858620.1">
    <property type="nucleotide sequence ID" value="NZ_CAIJDE010000047.1"/>
</dbReference>
<dbReference type="Proteomes" id="UP000533639">
    <property type="component" value="Unassembled WGS sequence"/>
</dbReference>
<reference evidence="1 2" key="1">
    <citation type="submission" date="2020-06" db="EMBL/GenBank/DDBJ databases">
        <authorList>
            <person name="Criscuolo A."/>
        </authorList>
    </citation>
    <scope>NUCLEOTIDE SEQUENCE [LARGE SCALE GENOMIC DNA]</scope>
    <source>
        <strain evidence="1">PXU-55</strain>
    </source>
</reference>
<proteinExistence type="predicted"/>